<dbReference type="STRING" id="443144.GM21_3692"/>
<evidence type="ECO:0000313" key="1">
    <source>
        <dbReference type="EMBL" id="ACT19713.1"/>
    </source>
</evidence>
<dbReference type="KEGG" id="gem:GM21_3692"/>
<gene>
    <name evidence="1" type="ordered locus">GM21_3692</name>
</gene>
<protein>
    <submittedName>
        <fullName evidence="1">Uncharacterized protein</fullName>
    </submittedName>
</protein>
<organism evidence="1">
    <name type="scientific">Geobacter sp. (strain M21)</name>
    <dbReference type="NCBI Taxonomy" id="443144"/>
    <lineage>
        <taxon>Bacteria</taxon>
        <taxon>Pseudomonadati</taxon>
        <taxon>Thermodesulfobacteriota</taxon>
        <taxon>Desulfuromonadia</taxon>
        <taxon>Geobacterales</taxon>
        <taxon>Geobacteraceae</taxon>
        <taxon>Geobacter</taxon>
    </lineage>
</organism>
<reference evidence="1" key="1">
    <citation type="submission" date="2009-07" db="EMBL/GenBank/DDBJ databases">
        <title>Complete sequence of Geobacter sp. M21.</title>
        <authorList>
            <consortium name="US DOE Joint Genome Institute"/>
            <person name="Lucas S."/>
            <person name="Copeland A."/>
            <person name="Lapidus A."/>
            <person name="Glavina del Rio T."/>
            <person name="Dalin E."/>
            <person name="Tice H."/>
            <person name="Bruce D."/>
            <person name="Goodwin L."/>
            <person name="Pitluck S."/>
            <person name="Saunders E."/>
            <person name="Brettin T."/>
            <person name="Detter J.C."/>
            <person name="Han C."/>
            <person name="Larimer F."/>
            <person name="Land M."/>
            <person name="Hauser L."/>
            <person name="Kyrpides N."/>
            <person name="Ovchinnikova G."/>
            <person name="Lovley D."/>
        </authorList>
    </citation>
    <scope>NUCLEOTIDE SEQUENCE [LARGE SCALE GENOMIC DNA]</scope>
    <source>
        <strain evidence="1">M21</strain>
    </source>
</reference>
<name>C6E6T5_GEOSM</name>
<accession>C6E6T5</accession>
<sequence>MTRPHVMAMVIITRDSLTIKAFEQDGKNVLEEIRRKGEVLDCVNGNFEDEPSLSEDLFLALEEIKCAALEVMDTLNPI</sequence>
<dbReference type="EMBL" id="CP001661">
    <property type="protein sequence ID" value="ACT19713.1"/>
    <property type="molecule type" value="Genomic_DNA"/>
</dbReference>
<proteinExistence type="predicted"/>
<dbReference type="HOGENOM" id="CLU_2616975_0_0_7"/>
<dbReference type="AlphaFoldDB" id="C6E6T5"/>